<feature type="compositionally biased region" description="Basic and acidic residues" evidence="1">
    <location>
        <begin position="244"/>
        <end position="254"/>
    </location>
</feature>
<evidence type="ECO:0000313" key="3">
    <source>
        <dbReference type="EMBL" id="CAI2372836.1"/>
    </source>
</evidence>
<dbReference type="EMBL" id="CAMPGE010014145">
    <property type="protein sequence ID" value="CAI2372836.1"/>
    <property type="molecule type" value="Genomic_DNA"/>
</dbReference>
<proteinExistence type="predicted"/>
<evidence type="ECO:0000313" key="4">
    <source>
        <dbReference type="Proteomes" id="UP001295684"/>
    </source>
</evidence>
<gene>
    <name evidence="3" type="ORF">ECRASSUSDP1_LOCUS14170</name>
</gene>
<dbReference type="AlphaFoldDB" id="A0AAD1XHH4"/>
<evidence type="ECO:0000256" key="2">
    <source>
        <dbReference type="SAM" id="SignalP"/>
    </source>
</evidence>
<reference evidence="3" key="1">
    <citation type="submission" date="2023-07" db="EMBL/GenBank/DDBJ databases">
        <authorList>
            <consortium name="AG Swart"/>
            <person name="Singh M."/>
            <person name="Singh A."/>
            <person name="Seah K."/>
            <person name="Emmerich C."/>
        </authorList>
    </citation>
    <scope>NUCLEOTIDE SEQUENCE</scope>
    <source>
        <strain evidence="3">DP1</strain>
    </source>
</reference>
<protein>
    <submittedName>
        <fullName evidence="3">Uncharacterized protein</fullName>
    </submittedName>
</protein>
<organism evidence="3 4">
    <name type="scientific">Euplotes crassus</name>
    <dbReference type="NCBI Taxonomy" id="5936"/>
    <lineage>
        <taxon>Eukaryota</taxon>
        <taxon>Sar</taxon>
        <taxon>Alveolata</taxon>
        <taxon>Ciliophora</taxon>
        <taxon>Intramacronucleata</taxon>
        <taxon>Spirotrichea</taxon>
        <taxon>Hypotrichia</taxon>
        <taxon>Euplotida</taxon>
        <taxon>Euplotidae</taxon>
        <taxon>Moneuplotes</taxon>
    </lineage>
</organism>
<name>A0AAD1XHH4_EUPCR</name>
<feature type="compositionally biased region" description="Polar residues" evidence="1">
    <location>
        <begin position="257"/>
        <end position="271"/>
    </location>
</feature>
<keyword evidence="2" id="KW-0732">Signal</keyword>
<feature type="signal peptide" evidence="2">
    <location>
        <begin position="1"/>
        <end position="20"/>
    </location>
</feature>
<dbReference type="Proteomes" id="UP001295684">
    <property type="component" value="Unassembled WGS sequence"/>
</dbReference>
<feature type="compositionally biased region" description="Low complexity" evidence="1">
    <location>
        <begin position="304"/>
        <end position="317"/>
    </location>
</feature>
<accession>A0AAD1XHH4</accession>
<feature type="chain" id="PRO_5042170607" evidence="2">
    <location>
        <begin position="21"/>
        <end position="360"/>
    </location>
</feature>
<evidence type="ECO:0000256" key="1">
    <source>
        <dbReference type="SAM" id="MobiDB-lite"/>
    </source>
</evidence>
<keyword evidence="4" id="KW-1185">Reference proteome</keyword>
<sequence>MKVTCLSIFLIAAILLTANATVFEAATSEDVDLFLDDFQNETVGFLFYDSQVDNSKDENLFGKLSSKILGIFMSKDQFGRSTEDWIELFDDKLHLMRIDLRNKANLRSKEEFNIVDAPYIVLMDKRRTILREKVNNETFDHLKMLLERRPNMLHKTGGAALKSFNLEPEAGAMDTQPRVVQFFDLENGSPTNVEAPVQTQYVNWGPVDVIGPDGKWEERGRHWVTSYEIPDSGIMSQKNSSLVHDVDKTNDDPRPLGSSTPVPKQSASAKNATKDDSGAQGPPPLPQEGVQARLDAQRRREPTAQFQGRAQLQGQQQVSLNENGMPIRHPYHAKQYSGYGDIFSDHRKFQREYDGLATAK</sequence>
<comment type="caution">
    <text evidence="3">The sequence shown here is derived from an EMBL/GenBank/DDBJ whole genome shotgun (WGS) entry which is preliminary data.</text>
</comment>
<feature type="region of interest" description="Disordered" evidence="1">
    <location>
        <begin position="234"/>
        <end position="328"/>
    </location>
</feature>